<dbReference type="OrthoDB" id="9765926at2"/>
<dbReference type="Gene3D" id="2.130.10.10">
    <property type="entry name" value="YVTN repeat-like/Quinoprotein amine dehydrogenase"/>
    <property type="match status" value="1"/>
</dbReference>
<dbReference type="InterPro" id="IPR022409">
    <property type="entry name" value="PKD/Chitinase_dom"/>
</dbReference>
<dbReference type="RefSeq" id="WP_125467368.1">
    <property type="nucleotide sequence ID" value="NZ_RWBG01000002.1"/>
</dbReference>
<dbReference type="SMART" id="SM00089">
    <property type="entry name" value="PKD"/>
    <property type="match status" value="2"/>
</dbReference>
<dbReference type="InterPro" id="IPR013783">
    <property type="entry name" value="Ig-like_fold"/>
</dbReference>
<dbReference type="NCBIfam" id="TIGR04131">
    <property type="entry name" value="Bac_Flav_CTERM"/>
    <property type="match status" value="1"/>
</dbReference>
<dbReference type="EMBL" id="RWBG01000002">
    <property type="protein sequence ID" value="RSK40453.1"/>
    <property type="molecule type" value="Genomic_DNA"/>
</dbReference>
<dbReference type="PROSITE" id="PS50093">
    <property type="entry name" value="PKD"/>
    <property type="match status" value="1"/>
</dbReference>
<dbReference type="InterPro" id="IPR026341">
    <property type="entry name" value="T9SS_type_B"/>
</dbReference>
<name>A0A3R9N705_9FLAO</name>
<sequence>MFKIDVISVRLIYGLFLCFISAGYSQEEASIWYFGSNAGVQFNAESPDPIVLNDGQLSTEEGCSTISDSNGNLLFYSDGITVWDKMHNVMPNGTGLRGDPSSTQSGIIVPKPNNPDVYYIFTVVNEANAEGLCYSEVDMNLNGGNGDVTSIKNVELLSPSTEKISAVMHENDTDIWVIGHGWDNNSFLAYRVTPSGVNVTPVISNVGEVHGGNTANTIGYLKFSPDGQKLAVAKWSNNSFVEILDFDNTTGTVSNPVTINGLFYLGVSNGAYGIEFSPDSSLLYVGDTNFSTSQGRVHQFDVTQPTANAIINSQTILNEGTEIPGALQLAINGKIYISNTSTGNLDAIESPNELGTNCNYVSNVVNLSPGIAIYGLPPFIQSFFSVAINVENVCLGSETEFFIEATDEIESISWDFGDGNTSTEEIPTHIYQTPGDYVVSVTVSTTDETKTFERDISIYSVPVANQASDYILCDIGNDGEESFDLNTKTTEILGTQSATDFDVMYYASIEDAENRENDLPILYTGNDQEIFARIYNAQAPNCYDISSFNLILSQQPEAQAVQDITTCDNEILDGSETIAFNTITPIVLGNQEASLFNVSYYLNQTDAINNDGSLPTVYTTINNPQEIFIRIENTENQNCYDITSFNIFVEDQIIAYTPENMFACDDVSNDSVETFDLTNQENAIINGQSGDYEISYYLNETDAILGDNAISNNYQNTSPSETIYARIEKDSNPNCFDVTSFEIAVLEYPEIIMPDSYNICTNETVALHAPLGFNTYLWSTGETTKDITVTQPGDYTVTVTKVFNTNPVTECESSKTIHVIESDEAIFETFEIQDWTEDSNSIAVFVTGLGNYEYSLDDITYQDTPVFYNLEPGEYSVFIRDKNGCGVIYEDIYLMHYPKFFTPNADGYNDFWQIKMASHEPGLEIFIHDRFGKLLTKINPNSVGWDGTFNGELMPTNDYWFVVKRPSNGKTYKGHFTLKR</sequence>
<gene>
    <name evidence="2" type="ORF">EJA19_05600</name>
</gene>
<comment type="caution">
    <text evidence="2">The sequence shown here is derived from an EMBL/GenBank/DDBJ whole genome shotgun (WGS) entry which is preliminary data.</text>
</comment>
<dbReference type="InterPro" id="IPR035986">
    <property type="entry name" value="PKD_dom_sf"/>
</dbReference>
<dbReference type="SUPFAM" id="SSF63829">
    <property type="entry name" value="Calcium-dependent phosphotriesterase"/>
    <property type="match status" value="1"/>
</dbReference>
<dbReference type="InterPro" id="IPR000601">
    <property type="entry name" value="PKD_dom"/>
</dbReference>
<reference evidence="2 3" key="1">
    <citation type="submission" date="2018-12" db="EMBL/GenBank/DDBJ databases">
        <title>Mangrovimonas spongiae sp. nov., a novel member of the genus Mangrovimonas isolated from marine sponge.</title>
        <authorList>
            <person name="Zhuang L."/>
            <person name="Luo L."/>
        </authorList>
    </citation>
    <scope>NUCLEOTIDE SEQUENCE [LARGE SCALE GENOMIC DNA]</scope>
    <source>
        <strain evidence="2 3">HN-E26</strain>
    </source>
</reference>
<dbReference type="Pfam" id="PF18911">
    <property type="entry name" value="PKD_4"/>
    <property type="match status" value="1"/>
</dbReference>
<evidence type="ECO:0000313" key="3">
    <source>
        <dbReference type="Proteomes" id="UP000270620"/>
    </source>
</evidence>
<evidence type="ECO:0000259" key="1">
    <source>
        <dbReference type="PROSITE" id="PS50093"/>
    </source>
</evidence>
<protein>
    <submittedName>
        <fullName evidence="2">PKD domain-containing protein</fullName>
    </submittedName>
</protein>
<dbReference type="CDD" id="cd00146">
    <property type="entry name" value="PKD"/>
    <property type="match status" value="1"/>
</dbReference>
<proteinExistence type="predicted"/>
<dbReference type="Gene3D" id="2.60.40.10">
    <property type="entry name" value="Immunoglobulins"/>
    <property type="match status" value="1"/>
</dbReference>
<accession>A0A3R9N705</accession>
<dbReference type="AlphaFoldDB" id="A0A3R9N705"/>
<keyword evidence="3" id="KW-1185">Reference proteome</keyword>
<organism evidence="2 3">
    <name type="scientific">Mangrovimonas spongiae</name>
    <dbReference type="NCBI Taxonomy" id="2494697"/>
    <lineage>
        <taxon>Bacteria</taxon>
        <taxon>Pseudomonadati</taxon>
        <taxon>Bacteroidota</taxon>
        <taxon>Flavobacteriia</taxon>
        <taxon>Flavobacteriales</taxon>
        <taxon>Flavobacteriaceae</taxon>
        <taxon>Mangrovimonas</taxon>
    </lineage>
</organism>
<dbReference type="Pfam" id="PF13585">
    <property type="entry name" value="CHU_C"/>
    <property type="match status" value="1"/>
</dbReference>
<dbReference type="InterPro" id="IPR015943">
    <property type="entry name" value="WD40/YVTN_repeat-like_dom_sf"/>
</dbReference>
<evidence type="ECO:0000313" key="2">
    <source>
        <dbReference type="EMBL" id="RSK40453.1"/>
    </source>
</evidence>
<dbReference type="Proteomes" id="UP000270620">
    <property type="component" value="Unassembled WGS sequence"/>
</dbReference>
<feature type="domain" description="PKD" evidence="1">
    <location>
        <begin position="398"/>
        <end position="446"/>
    </location>
</feature>
<dbReference type="SUPFAM" id="SSF49299">
    <property type="entry name" value="PKD domain"/>
    <property type="match status" value="1"/>
</dbReference>